<dbReference type="AlphaFoldDB" id="A0A0A9GUJ8"/>
<name>A0A0A9GUJ8_ARUDO</name>
<accession>A0A0A9GUJ8</accession>
<organism evidence="1">
    <name type="scientific">Arundo donax</name>
    <name type="common">Giant reed</name>
    <name type="synonym">Donax arundinaceus</name>
    <dbReference type="NCBI Taxonomy" id="35708"/>
    <lineage>
        <taxon>Eukaryota</taxon>
        <taxon>Viridiplantae</taxon>
        <taxon>Streptophyta</taxon>
        <taxon>Embryophyta</taxon>
        <taxon>Tracheophyta</taxon>
        <taxon>Spermatophyta</taxon>
        <taxon>Magnoliopsida</taxon>
        <taxon>Liliopsida</taxon>
        <taxon>Poales</taxon>
        <taxon>Poaceae</taxon>
        <taxon>PACMAD clade</taxon>
        <taxon>Arundinoideae</taxon>
        <taxon>Arundineae</taxon>
        <taxon>Arundo</taxon>
    </lineage>
</organism>
<reference evidence="1" key="1">
    <citation type="submission" date="2014-09" db="EMBL/GenBank/DDBJ databases">
        <authorList>
            <person name="Magalhaes I.L.F."/>
            <person name="Oliveira U."/>
            <person name="Santos F.R."/>
            <person name="Vidigal T.H.D.A."/>
            <person name="Brescovit A.D."/>
            <person name="Santos A.J."/>
        </authorList>
    </citation>
    <scope>NUCLEOTIDE SEQUENCE</scope>
    <source>
        <tissue evidence="1">Shoot tissue taken approximately 20 cm above the soil surface</tissue>
    </source>
</reference>
<sequence>MIDNQSIAPSGTTFEYQVYKKLTVSNLH</sequence>
<dbReference type="EMBL" id="GBRH01173638">
    <property type="protein sequence ID" value="JAE24258.1"/>
    <property type="molecule type" value="Transcribed_RNA"/>
</dbReference>
<proteinExistence type="predicted"/>
<evidence type="ECO:0000313" key="1">
    <source>
        <dbReference type="EMBL" id="JAE24258.1"/>
    </source>
</evidence>
<protein>
    <submittedName>
        <fullName evidence="1">Uncharacterized protein</fullName>
    </submittedName>
</protein>
<reference evidence="1" key="2">
    <citation type="journal article" date="2015" name="Data Brief">
        <title>Shoot transcriptome of the giant reed, Arundo donax.</title>
        <authorList>
            <person name="Barrero R.A."/>
            <person name="Guerrero F.D."/>
            <person name="Moolhuijzen P."/>
            <person name="Goolsby J.A."/>
            <person name="Tidwell J."/>
            <person name="Bellgard S.E."/>
            <person name="Bellgard M.I."/>
        </authorList>
    </citation>
    <scope>NUCLEOTIDE SEQUENCE</scope>
    <source>
        <tissue evidence="1">Shoot tissue taken approximately 20 cm above the soil surface</tissue>
    </source>
</reference>